<organism evidence="3 4">
    <name type="scientific">Roseateles subflavus</name>
    <dbReference type="NCBI Taxonomy" id="3053353"/>
    <lineage>
        <taxon>Bacteria</taxon>
        <taxon>Pseudomonadati</taxon>
        <taxon>Pseudomonadota</taxon>
        <taxon>Betaproteobacteria</taxon>
        <taxon>Burkholderiales</taxon>
        <taxon>Sphaerotilaceae</taxon>
        <taxon>Roseateles</taxon>
    </lineage>
</organism>
<accession>A0ABT7LDX6</accession>
<gene>
    <name evidence="3" type="ORF">QRD43_04040</name>
</gene>
<evidence type="ECO:0008006" key="5">
    <source>
        <dbReference type="Google" id="ProtNLM"/>
    </source>
</evidence>
<keyword evidence="2" id="KW-0732">Signal</keyword>
<evidence type="ECO:0000256" key="1">
    <source>
        <dbReference type="SAM" id="MobiDB-lite"/>
    </source>
</evidence>
<evidence type="ECO:0000313" key="4">
    <source>
        <dbReference type="Proteomes" id="UP001238603"/>
    </source>
</evidence>
<proteinExistence type="predicted"/>
<dbReference type="Proteomes" id="UP001238603">
    <property type="component" value="Unassembled WGS sequence"/>
</dbReference>
<comment type="caution">
    <text evidence="3">The sequence shown here is derived from an EMBL/GenBank/DDBJ whole genome shotgun (WGS) entry which is preliminary data.</text>
</comment>
<feature type="signal peptide" evidence="2">
    <location>
        <begin position="1"/>
        <end position="27"/>
    </location>
</feature>
<evidence type="ECO:0000256" key="2">
    <source>
        <dbReference type="SAM" id="SignalP"/>
    </source>
</evidence>
<keyword evidence="4" id="KW-1185">Reference proteome</keyword>
<dbReference type="PROSITE" id="PS51257">
    <property type="entry name" value="PROKAR_LIPOPROTEIN"/>
    <property type="match status" value="1"/>
</dbReference>
<name>A0ABT7LDX6_9BURK</name>
<protein>
    <recommendedName>
        <fullName evidence="5">Lipoprotein</fullName>
    </recommendedName>
</protein>
<dbReference type="EMBL" id="JASVDS010000001">
    <property type="protein sequence ID" value="MDL5031069.1"/>
    <property type="molecule type" value="Genomic_DNA"/>
</dbReference>
<feature type="chain" id="PRO_5047295770" description="Lipoprotein" evidence="2">
    <location>
        <begin position="28"/>
        <end position="315"/>
    </location>
</feature>
<evidence type="ECO:0000313" key="3">
    <source>
        <dbReference type="EMBL" id="MDL5031069.1"/>
    </source>
</evidence>
<dbReference type="RefSeq" id="WP_285981189.1">
    <property type="nucleotide sequence ID" value="NZ_JASVDS010000001.1"/>
</dbReference>
<reference evidence="3 4" key="1">
    <citation type="submission" date="2023-06" db="EMBL/GenBank/DDBJ databases">
        <title>Pelomonas sp. APW6 16S ribosomal RNA gene genome sequencing and assembly.</title>
        <authorList>
            <person name="Woo H."/>
        </authorList>
    </citation>
    <scope>NUCLEOTIDE SEQUENCE [LARGE SCALE GENOMIC DNA]</scope>
    <source>
        <strain evidence="3 4">APW6</strain>
    </source>
</reference>
<sequence>MRRLHPLLTTAALLALLLILGCWRAWAPDVPPVAQASHKAPPASPARTADRPQSSTAPRRQDPPSRASAAASGHSLPTAYTLVLDGLTRQTPQALATARRLRTLCMAGYGVLYRELSGPAEDTMAALTALTGPLRPLPDETPEVSQQRQNALETVQRQCSALVRDPQVMNRHEIRFVPKASPSGFAAELQMYLSAQDFHGAGMTILTGARSTPIAFFDGLPWGGTSPETFALAVHFAMGMDPRPEGRLAVALDQAAQCLQDGYCTEQEIALHALGADTRPSPETLARARALAPRLFAAMQAGWVEPFLAPWDSRP</sequence>
<feature type="region of interest" description="Disordered" evidence="1">
    <location>
        <begin position="33"/>
        <end position="73"/>
    </location>
</feature>